<dbReference type="GO" id="GO:0000028">
    <property type="term" value="P:ribosomal small subunit assembly"/>
    <property type="evidence" value="ECO:0007669"/>
    <property type="project" value="TreeGrafter"/>
</dbReference>
<comment type="similarity">
    <text evidence="3 17">Belongs to the TRAFAC class TrmE-Era-EngA-EngB-Septin-like GTPase superfamily. Era GTPase family.</text>
</comment>
<dbReference type="FunCoup" id="A0A6P5IJH9">
    <property type="interactions" value="2753"/>
</dbReference>
<keyword evidence="10" id="KW-0694">RNA-binding</keyword>
<feature type="region of interest" description="G5" evidence="17">
    <location>
        <begin position="284"/>
        <end position="286"/>
    </location>
</feature>
<dbReference type="InterPro" id="IPR005662">
    <property type="entry name" value="GTPase_Era-like"/>
</dbReference>
<evidence type="ECO:0000313" key="21">
    <source>
        <dbReference type="RefSeq" id="XP_020818991.1"/>
    </source>
</evidence>
<dbReference type="InterPro" id="IPR030388">
    <property type="entry name" value="G_ERA_dom"/>
</dbReference>
<dbReference type="CTD" id="26284"/>
<feature type="region of interest" description="G3" evidence="17">
    <location>
        <begin position="145"/>
        <end position="148"/>
    </location>
</feature>
<keyword evidence="20" id="KW-1185">Reference proteome</keyword>
<evidence type="ECO:0000256" key="17">
    <source>
        <dbReference type="PROSITE-ProRule" id="PRU01050"/>
    </source>
</evidence>
<evidence type="ECO:0000256" key="11">
    <source>
        <dbReference type="ARBA" id="ARBA00022946"/>
    </source>
</evidence>
<evidence type="ECO:0000256" key="3">
    <source>
        <dbReference type="ARBA" id="ARBA00007921"/>
    </source>
</evidence>
<dbReference type="Gene3D" id="3.40.50.300">
    <property type="entry name" value="P-loop containing nucleotide triphosphate hydrolases"/>
    <property type="match status" value="1"/>
</dbReference>
<evidence type="ECO:0000256" key="13">
    <source>
        <dbReference type="ARBA" id="ARBA00023134"/>
    </source>
</evidence>
<dbReference type="InterPro" id="IPR006073">
    <property type="entry name" value="GTP-bd"/>
</dbReference>
<keyword evidence="13 17" id="KW-0342">GTP-binding</keyword>
<name>A0A6P5IJH9_PHACI</name>
<evidence type="ECO:0000256" key="7">
    <source>
        <dbReference type="ARBA" id="ARBA00022730"/>
    </source>
</evidence>
<dbReference type="FunFam" id="3.40.50.300:FF:001024">
    <property type="entry name" value="GTPase Era, mitochondrial isoform 1"/>
    <property type="match status" value="1"/>
</dbReference>
<evidence type="ECO:0000256" key="14">
    <source>
        <dbReference type="ARBA" id="ARBA00023136"/>
    </source>
</evidence>
<dbReference type="Pfam" id="PF07650">
    <property type="entry name" value="KH_2"/>
    <property type="match status" value="1"/>
</dbReference>
<evidence type="ECO:0000256" key="6">
    <source>
        <dbReference type="ARBA" id="ARBA00022553"/>
    </source>
</evidence>
<keyword evidence="9" id="KW-0999">Mitochondrion inner membrane</keyword>
<dbReference type="PANTHER" id="PTHR42698">
    <property type="entry name" value="GTPASE ERA"/>
    <property type="match status" value="1"/>
</dbReference>
<organism evidence="20 21">
    <name type="scientific">Phascolarctos cinereus</name>
    <name type="common">Koala</name>
    <dbReference type="NCBI Taxonomy" id="38626"/>
    <lineage>
        <taxon>Eukaryota</taxon>
        <taxon>Metazoa</taxon>
        <taxon>Chordata</taxon>
        <taxon>Craniata</taxon>
        <taxon>Vertebrata</taxon>
        <taxon>Euteleostomi</taxon>
        <taxon>Mammalia</taxon>
        <taxon>Metatheria</taxon>
        <taxon>Diprotodontia</taxon>
        <taxon>Phascolarctidae</taxon>
        <taxon>Phascolarctos</taxon>
    </lineage>
</organism>
<feature type="region of interest" description="G2" evidence="17">
    <location>
        <begin position="124"/>
        <end position="128"/>
    </location>
</feature>
<comment type="function">
    <text evidence="15">Probable GTPase that plays a role in the mitochondrial ribosomal small subunit assembly. Specifically binds the 12S mitochondrial rRNA (12S mt-rRNA) to a 33 nucleotide section delineating the 3' terminal stem-loop region. May act as a chaperone that protects the 12S mt-rRNA on the 28S mitoribosomal subunit during ribosomal small subunit assembly.</text>
</comment>
<evidence type="ECO:0000256" key="9">
    <source>
        <dbReference type="ARBA" id="ARBA00022792"/>
    </source>
</evidence>
<feature type="compositionally biased region" description="Polar residues" evidence="18">
    <location>
        <begin position="248"/>
        <end position="259"/>
    </location>
</feature>
<dbReference type="GeneID" id="110192266"/>
<dbReference type="GO" id="GO:0043024">
    <property type="term" value="F:ribosomal small subunit binding"/>
    <property type="evidence" value="ECO:0007669"/>
    <property type="project" value="TreeGrafter"/>
</dbReference>
<evidence type="ECO:0000313" key="20">
    <source>
        <dbReference type="Proteomes" id="UP000515140"/>
    </source>
</evidence>
<keyword evidence="5" id="KW-0690">Ribosome biogenesis</keyword>
<feature type="region of interest" description="G1" evidence="17">
    <location>
        <begin position="98"/>
        <end position="105"/>
    </location>
</feature>
<dbReference type="HAMAP" id="MF_00367">
    <property type="entry name" value="GTPase_Era"/>
    <property type="match status" value="1"/>
</dbReference>
<dbReference type="Gene3D" id="3.30.300.20">
    <property type="match status" value="1"/>
</dbReference>
<proteinExistence type="inferred from homology"/>
<accession>A0A6P5IJH9</accession>
<evidence type="ECO:0000256" key="1">
    <source>
        <dbReference type="ARBA" id="ARBA00004305"/>
    </source>
</evidence>
<evidence type="ECO:0000256" key="12">
    <source>
        <dbReference type="ARBA" id="ARBA00023128"/>
    </source>
</evidence>
<evidence type="ECO:0000256" key="8">
    <source>
        <dbReference type="ARBA" id="ARBA00022741"/>
    </source>
</evidence>
<keyword evidence="12" id="KW-0496">Mitochondrion</keyword>
<protein>
    <recommendedName>
        <fullName evidence="4">GTPase Era, mitochondrial</fullName>
    </recommendedName>
    <alternativeName>
        <fullName evidence="16">ERA-like protein 1</fullName>
    </alternativeName>
</protein>
<dbReference type="CDD" id="cd22534">
    <property type="entry name" value="KH-II_Era"/>
    <property type="match status" value="1"/>
</dbReference>
<dbReference type="CDD" id="cd04163">
    <property type="entry name" value="Era"/>
    <property type="match status" value="1"/>
</dbReference>
<evidence type="ECO:0000256" key="18">
    <source>
        <dbReference type="SAM" id="MobiDB-lite"/>
    </source>
</evidence>
<dbReference type="GO" id="GO:0005759">
    <property type="term" value="C:mitochondrial matrix"/>
    <property type="evidence" value="ECO:0007669"/>
    <property type="project" value="UniProtKB-SubCell"/>
</dbReference>
<dbReference type="PRINTS" id="PR00326">
    <property type="entry name" value="GTP1OBG"/>
</dbReference>
<dbReference type="GO" id="GO:0005525">
    <property type="term" value="F:GTP binding"/>
    <property type="evidence" value="ECO:0007669"/>
    <property type="project" value="UniProtKB-UniRule"/>
</dbReference>
<feature type="region of interest" description="Disordered" evidence="18">
    <location>
        <begin position="248"/>
        <end position="269"/>
    </location>
</feature>
<dbReference type="AlphaFoldDB" id="A0A6P5IJH9"/>
<feature type="region of interest" description="G4" evidence="17">
    <location>
        <begin position="214"/>
        <end position="217"/>
    </location>
</feature>
<dbReference type="GO" id="GO:0019843">
    <property type="term" value="F:rRNA binding"/>
    <property type="evidence" value="ECO:0007669"/>
    <property type="project" value="UniProtKB-KW"/>
</dbReference>
<dbReference type="InterPro" id="IPR004044">
    <property type="entry name" value="KH_dom_type_2"/>
</dbReference>
<evidence type="ECO:0000256" key="15">
    <source>
        <dbReference type="ARBA" id="ARBA00025227"/>
    </source>
</evidence>
<dbReference type="Pfam" id="PF01926">
    <property type="entry name" value="MMR_HSR1"/>
    <property type="match status" value="1"/>
</dbReference>
<keyword evidence="14" id="KW-0472">Membrane</keyword>
<keyword evidence="7" id="KW-0699">rRNA-binding</keyword>
<dbReference type="InParanoid" id="A0A6P5IJH9"/>
<evidence type="ECO:0000259" key="19">
    <source>
        <dbReference type="PROSITE" id="PS51713"/>
    </source>
</evidence>
<evidence type="ECO:0000256" key="4">
    <source>
        <dbReference type="ARBA" id="ARBA00019149"/>
    </source>
</evidence>
<evidence type="ECO:0000256" key="16">
    <source>
        <dbReference type="ARBA" id="ARBA00030975"/>
    </source>
</evidence>
<keyword evidence="11" id="KW-0809">Transit peptide</keyword>
<feature type="domain" description="Era-type G" evidence="19">
    <location>
        <begin position="90"/>
        <end position="306"/>
    </location>
</feature>
<dbReference type="PROSITE" id="PS51713">
    <property type="entry name" value="G_ERA"/>
    <property type="match status" value="1"/>
</dbReference>
<evidence type="ECO:0000256" key="5">
    <source>
        <dbReference type="ARBA" id="ARBA00022517"/>
    </source>
</evidence>
<keyword evidence="8 17" id="KW-0547">Nucleotide-binding</keyword>
<dbReference type="InterPro" id="IPR015946">
    <property type="entry name" value="KH_dom-like_a/b"/>
</dbReference>
<dbReference type="InterPro" id="IPR005225">
    <property type="entry name" value="Small_GTP-bd"/>
</dbReference>
<dbReference type="KEGG" id="pcw:110192266"/>
<evidence type="ECO:0000256" key="10">
    <source>
        <dbReference type="ARBA" id="ARBA00022884"/>
    </source>
</evidence>
<dbReference type="GO" id="GO:0005743">
    <property type="term" value="C:mitochondrial inner membrane"/>
    <property type="evidence" value="ECO:0007669"/>
    <property type="project" value="UniProtKB-SubCell"/>
</dbReference>
<dbReference type="InterPro" id="IPR027417">
    <property type="entry name" value="P-loop_NTPase"/>
</dbReference>
<dbReference type="RefSeq" id="XP_020818991.1">
    <property type="nucleotide sequence ID" value="XM_020963332.1"/>
</dbReference>
<dbReference type="NCBIfam" id="TIGR00231">
    <property type="entry name" value="small_GTP"/>
    <property type="match status" value="1"/>
</dbReference>
<dbReference type="SUPFAM" id="SSF52540">
    <property type="entry name" value="P-loop containing nucleoside triphosphate hydrolases"/>
    <property type="match status" value="1"/>
</dbReference>
<reference evidence="21" key="1">
    <citation type="submission" date="2025-08" db="UniProtKB">
        <authorList>
            <consortium name="RefSeq"/>
        </authorList>
    </citation>
    <scope>IDENTIFICATION</scope>
    <source>
        <tissue evidence="21">Spleen</tissue>
    </source>
</reference>
<dbReference type="PANTHER" id="PTHR42698:SF1">
    <property type="entry name" value="GTPASE ERA, MITOCHONDRIAL"/>
    <property type="match status" value="1"/>
</dbReference>
<sequence>MAAPTRTAAGWVRAALGIWRASRGNAAVVRGSCVAPSARCCHGRGSALDHSLGVAQPGHDPVRPAPAVAWHRDKQALLVAHPPNMPENCRILRVVILGAPNAGKSTLSNQLLGRKVFPVSKKVHTTRCKALGVITEEETQVVLLDTPGLISRAKQKRHNLEQSLLKDPWRSMEDADLVVVLVDVSDKWTRGQLNQQVLKCLSQFSQVPSILVMNKVDCLKQKSILLDLTAALTEGVVGGKELRVKQTFPVSKTQKTPSESDSEASKGLREQRGGWPHFQEIFMLSALSQEDVETLKQYLLAQAQPGPWEFHSEVLTSQTPQEICANIIREKLLEHLPQEVPYTVHQVTKLWEEGPSGELVILQDLLVSKESHKRILIGQSGQLISHVAHEVTQDLRNVFLCDVQLRLSVKLQR</sequence>
<gene>
    <name evidence="21" type="primary">ERAL1</name>
</gene>
<dbReference type="FunFam" id="3.30.300.20:FF:000016">
    <property type="entry name" value="GTPase Era, mitochondrial isoform 1"/>
    <property type="match status" value="1"/>
</dbReference>
<dbReference type="Proteomes" id="UP000515140">
    <property type="component" value="Unplaced"/>
</dbReference>
<evidence type="ECO:0000256" key="2">
    <source>
        <dbReference type="ARBA" id="ARBA00004637"/>
    </source>
</evidence>
<keyword evidence="6" id="KW-0597">Phosphoprotein</keyword>
<comment type="subcellular location">
    <subcellularLocation>
        <location evidence="2">Mitochondrion inner membrane</location>
        <topology evidence="2">Peripheral membrane protein</topology>
    </subcellularLocation>
    <subcellularLocation>
        <location evidence="1">Mitochondrion matrix</location>
    </subcellularLocation>
</comment>